<dbReference type="InterPro" id="IPR050416">
    <property type="entry name" value="FAD-linked_Oxidoreductase"/>
</dbReference>
<keyword evidence="4" id="KW-0274">FAD</keyword>
<comment type="cofactor">
    <cofactor evidence="1">
        <name>FAD</name>
        <dbReference type="ChEBI" id="CHEBI:57692"/>
    </cofactor>
</comment>
<dbReference type="InterPro" id="IPR006094">
    <property type="entry name" value="Oxid_FAD_bind_N"/>
</dbReference>
<evidence type="ECO:0000313" key="8">
    <source>
        <dbReference type="Proteomes" id="UP001147700"/>
    </source>
</evidence>
<sequence length="737" mass="78817">MADYGHELVFGTFLTPQAANPESVVALAQLTERAGLELATFQDHPYQSAFLDTWTLMTWVAANTETLKISPNVLNVPLRLPSVVARSAASLDLLSKGRFELGLGAGGFWDPIVAMGGPRRTPGEGVTALSEAIDIIRQLWDVTTRRGVRVDGEHYKVIGAKRGPEPAHEIPIHLGAYKPRMLRLTGEKADGWLPSQAYMQPGDFAPANARIDAAAEAVGRDPREIRRMLNVNTDDVDQLVELALEHGFSTFILGSDDPYAIERFGQDVAPAVREAVATERAARGTATGPFGRSPAVRAQRLPGIDYDAAPVAAVEPGDRAYGKVRSSYSYKGSPGLVLQPKTAEEVSQALIYAREQDVPLAIRSGGHGISGRSTNEGGVVIDLGALNGIQVVGDKALLGPGARWGHVAAELGKHGLGMSSGDYGDVGVGGLATTGGVGFMSRLHGLTIDHVTGARVVLADGRIVDADEELLWALRGAGANFGIVTEFELEPYPVGNVVFSSMAFDASRPAEVLTRWGYRVENAPRELTSFLNLVTQQGGPVAQLYSVYAGEDTDAAIEALTPLLDIAPVLDQQAQLVPYPAVVAPRGGLHMGGSPTAVRAGLATHLYEPTAQALEDLLATRESSWLQVRAVGGAVNDMPADATAYAHRTQNFSVNAVGRSSIERLNAAWDEHVYPHMDGLYLSFDTDPRPERLLDAFPEPTLSRLRELKAKYDPDNVFRQNFAIEPAGSRIGVNATP</sequence>
<dbReference type="Gene3D" id="3.30.43.10">
    <property type="entry name" value="Uridine Diphospho-n-acetylenolpyruvylglucosamine Reductase, domain 2"/>
    <property type="match status" value="1"/>
</dbReference>
<dbReference type="EMBL" id="JAPCID010000027">
    <property type="protein sequence ID" value="MDA0139533.1"/>
    <property type="molecule type" value="Genomic_DNA"/>
</dbReference>
<comment type="similarity">
    <text evidence="2">Belongs to the oxygen-dependent FAD-linked oxidoreductase family.</text>
</comment>
<dbReference type="InterPro" id="IPR011251">
    <property type="entry name" value="Luciferase-like_dom"/>
</dbReference>
<dbReference type="PROSITE" id="PS00862">
    <property type="entry name" value="OX2_COVAL_FAD"/>
    <property type="match status" value="1"/>
</dbReference>
<gene>
    <name evidence="7" type="ORF">OJ962_18685</name>
</gene>
<organism evidence="7 8">
    <name type="scientific">Solirubrobacter deserti</name>
    <dbReference type="NCBI Taxonomy" id="2282478"/>
    <lineage>
        <taxon>Bacteria</taxon>
        <taxon>Bacillati</taxon>
        <taxon>Actinomycetota</taxon>
        <taxon>Thermoleophilia</taxon>
        <taxon>Solirubrobacterales</taxon>
        <taxon>Solirubrobacteraceae</taxon>
        <taxon>Solirubrobacter</taxon>
    </lineage>
</organism>
<dbReference type="CDD" id="cd01097">
    <property type="entry name" value="Tetrahydromethanopterin_reductase"/>
    <property type="match status" value="1"/>
</dbReference>
<keyword evidence="8" id="KW-1185">Reference proteome</keyword>
<dbReference type="PANTHER" id="PTHR42973:SF39">
    <property type="entry name" value="FAD-BINDING PCMH-TYPE DOMAIN-CONTAINING PROTEIN"/>
    <property type="match status" value="1"/>
</dbReference>
<keyword evidence="5" id="KW-0560">Oxidoreductase</keyword>
<evidence type="ECO:0000256" key="5">
    <source>
        <dbReference type="ARBA" id="ARBA00023002"/>
    </source>
</evidence>
<dbReference type="Pfam" id="PF01565">
    <property type="entry name" value="FAD_binding_4"/>
    <property type="match status" value="1"/>
</dbReference>
<reference evidence="7" key="1">
    <citation type="submission" date="2022-10" db="EMBL/GenBank/DDBJ databases">
        <title>The WGS of Solirubrobacter sp. CPCC 204708.</title>
        <authorList>
            <person name="Jiang Z."/>
        </authorList>
    </citation>
    <scope>NUCLEOTIDE SEQUENCE</scope>
    <source>
        <strain evidence="7">CPCC 204708</strain>
    </source>
</reference>
<dbReference type="InterPro" id="IPR016166">
    <property type="entry name" value="FAD-bd_PCMH"/>
</dbReference>
<feature type="domain" description="FAD-binding PCMH-type" evidence="6">
    <location>
        <begin position="330"/>
        <end position="494"/>
    </location>
</feature>
<proteinExistence type="inferred from homology"/>
<dbReference type="InterPro" id="IPR006093">
    <property type="entry name" value="Oxy_OxRdtase_FAD_BS"/>
</dbReference>
<evidence type="ECO:0000256" key="4">
    <source>
        <dbReference type="ARBA" id="ARBA00022827"/>
    </source>
</evidence>
<dbReference type="Gene3D" id="3.40.462.20">
    <property type="match status" value="1"/>
</dbReference>
<dbReference type="InterPro" id="IPR016167">
    <property type="entry name" value="FAD-bd_PCMH_sub1"/>
</dbReference>
<evidence type="ECO:0000259" key="6">
    <source>
        <dbReference type="PROSITE" id="PS51387"/>
    </source>
</evidence>
<keyword evidence="3" id="KW-0285">Flavoprotein</keyword>
<accession>A0ABT4RLV3</accession>
<dbReference type="InterPro" id="IPR036318">
    <property type="entry name" value="FAD-bd_PCMH-like_sf"/>
</dbReference>
<evidence type="ECO:0000256" key="3">
    <source>
        <dbReference type="ARBA" id="ARBA00022630"/>
    </source>
</evidence>
<comment type="caution">
    <text evidence="7">The sequence shown here is derived from an EMBL/GenBank/DDBJ whole genome shotgun (WGS) entry which is preliminary data.</text>
</comment>
<dbReference type="InterPro" id="IPR016169">
    <property type="entry name" value="FAD-bd_PCMH_sub2"/>
</dbReference>
<evidence type="ECO:0000256" key="1">
    <source>
        <dbReference type="ARBA" id="ARBA00001974"/>
    </source>
</evidence>
<dbReference type="Pfam" id="PF08031">
    <property type="entry name" value="BBE"/>
    <property type="match status" value="1"/>
</dbReference>
<dbReference type="Proteomes" id="UP001147700">
    <property type="component" value="Unassembled WGS sequence"/>
</dbReference>
<dbReference type="InterPro" id="IPR036661">
    <property type="entry name" value="Luciferase-like_sf"/>
</dbReference>
<name>A0ABT4RLV3_9ACTN</name>
<evidence type="ECO:0000256" key="2">
    <source>
        <dbReference type="ARBA" id="ARBA00005466"/>
    </source>
</evidence>
<dbReference type="Pfam" id="PF00296">
    <property type="entry name" value="Bac_luciferase"/>
    <property type="match status" value="1"/>
</dbReference>
<protein>
    <submittedName>
        <fullName evidence="7">LLM class flavin-dependent oxidoreductase</fullName>
    </submittedName>
</protein>
<evidence type="ECO:0000313" key="7">
    <source>
        <dbReference type="EMBL" id="MDA0139533.1"/>
    </source>
</evidence>
<dbReference type="PROSITE" id="PS51387">
    <property type="entry name" value="FAD_PCMH"/>
    <property type="match status" value="1"/>
</dbReference>
<dbReference type="Gene3D" id="3.30.465.10">
    <property type="match status" value="1"/>
</dbReference>
<dbReference type="InterPro" id="IPR012951">
    <property type="entry name" value="BBE"/>
</dbReference>
<dbReference type="RefSeq" id="WP_202951998.1">
    <property type="nucleotide sequence ID" value="NZ_JAPCID010000027.1"/>
</dbReference>
<dbReference type="PANTHER" id="PTHR42973">
    <property type="entry name" value="BINDING OXIDOREDUCTASE, PUTATIVE (AFU_ORTHOLOGUE AFUA_1G17690)-RELATED"/>
    <property type="match status" value="1"/>
</dbReference>
<dbReference type="SUPFAM" id="SSF56176">
    <property type="entry name" value="FAD-binding/transporter-associated domain-like"/>
    <property type="match status" value="1"/>
</dbReference>
<dbReference type="Gene3D" id="3.20.20.30">
    <property type="entry name" value="Luciferase-like domain"/>
    <property type="match status" value="1"/>
</dbReference>
<dbReference type="SUPFAM" id="SSF51679">
    <property type="entry name" value="Bacterial luciferase-like"/>
    <property type="match status" value="1"/>
</dbReference>